<proteinExistence type="predicted"/>
<organism evidence="2 3">
    <name type="scientific">Rhizoctonia solani 123E</name>
    <dbReference type="NCBI Taxonomy" id="1423351"/>
    <lineage>
        <taxon>Eukaryota</taxon>
        <taxon>Fungi</taxon>
        <taxon>Dikarya</taxon>
        <taxon>Basidiomycota</taxon>
        <taxon>Agaricomycotina</taxon>
        <taxon>Agaricomycetes</taxon>
        <taxon>Cantharellales</taxon>
        <taxon>Ceratobasidiaceae</taxon>
        <taxon>Rhizoctonia</taxon>
    </lineage>
</organism>
<evidence type="ECO:0000313" key="2">
    <source>
        <dbReference type="EMBL" id="KEP51294.1"/>
    </source>
</evidence>
<feature type="compositionally biased region" description="Polar residues" evidence="1">
    <location>
        <begin position="325"/>
        <end position="338"/>
    </location>
</feature>
<feature type="region of interest" description="Disordered" evidence="1">
    <location>
        <begin position="309"/>
        <end position="340"/>
    </location>
</feature>
<accession>A0A074RWM4</accession>
<dbReference type="HOGENOM" id="CLU_802042_0_0_1"/>
<evidence type="ECO:0000256" key="1">
    <source>
        <dbReference type="SAM" id="MobiDB-lite"/>
    </source>
</evidence>
<dbReference type="AlphaFoldDB" id="A0A074RWM4"/>
<keyword evidence="3" id="KW-1185">Reference proteome</keyword>
<dbReference type="OrthoDB" id="3209571at2759"/>
<evidence type="ECO:0000313" key="3">
    <source>
        <dbReference type="Proteomes" id="UP000027456"/>
    </source>
</evidence>
<protein>
    <submittedName>
        <fullName evidence="2">Uncharacterized protein</fullName>
    </submittedName>
</protein>
<name>A0A074RWM4_9AGAM</name>
<dbReference type="EMBL" id="AZST01000179">
    <property type="protein sequence ID" value="KEP51294.1"/>
    <property type="molecule type" value="Genomic_DNA"/>
</dbReference>
<reference evidence="2 3" key="1">
    <citation type="submission" date="2013-12" db="EMBL/GenBank/DDBJ databases">
        <authorList>
            <person name="Cubeta M."/>
            <person name="Pakala S."/>
            <person name="Fedorova N."/>
            <person name="Thomas E."/>
            <person name="Dean R."/>
            <person name="Jabaji S."/>
            <person name="Neate S."/>
            <person name="Toda T."/>
            <person name="Tavantzis S."/>
            <person name="Vilgalys R."/>
            <person name="Bharathan N."/>
            <person name="Pakala S."/>
            <person name="Losada L.S."/>
            <person name="Zafar N."/>
            <person name="Nierman W."/>
        </authorList>
    </citation>
    <scope>NUCLEOTIDE SEQUENCE [LARGE SCALE GENOMIC DNA]</scope>
    <source>
        <strain evidence="2 3">123E</strain>
    </source>
</reference>
<gene>
    <name evidence="2" type="ORF">V565_064140</name>
</gene>
<dbReference type="Proteomes" id="UP000027456">
    <property type="component" value="Unassembled WGS sequence"/>
</dbReference>
<comment type="caution">
    <text evidence="2">The sequence shown here is derived from an EMBL/GenBank/DDBJ whole genome shotgun (WGS) entry which is preliminary data.</text>
</comment>
<sequence>MHLRAIATGFHLLAKCFVKSSVPSSPVSELSTAVSTTSIVDTIMKSVESNEVVEKKTADASEKYIATKTTDFMRNKGATVREMFQPLTNLSQVQVECAPMEGVLQARVDVELGLATANHPIVRPMARGTQRGEVDELMNKALRMFEEIEEMRKFRLQLRVPMFDEDLSDAVPVKEDPTPFDTWIDPVKEAEIALDVARCDMTVEDVDDLLTRLYIEMNRLVVVRAHDKEERRRMAREVSARIREYAGVLLESQCEILLAIERARVRSVVAKRFTLGDAGYLASLTPGSSHIPSCDGSCVLSYLPHRIAENSQDGSTPDLIESEGSRCSTPSESPSTPRASMAELQEPDIMILSSEMKLESVAVVLANKIVDPNVMARRTSALKAAKVAEGGKPAWKF</sequence>